<dbReference type="AlphaFoldDB" id="A0A7W9JF17"/>
<keyword evidence="4" id="KW-1185">Reference proteome</keyword>
<evidence type="ECO:0000313" key="4">
    <source>
        <dbReference type="Proteomes" id="UP000549971"/>
    </source>
</evidence>
<dbReference type="EMBL" id="JACHMY010000001">
    <property type="protein sequence ID" value="MBB5840595.1"/>
    <property type="molecule type" value="Genomic_DNA"/>
</dbReference>
<accession>A0A7W9JF17</accession>
<proteinExistence type="predicted"/>
<dbReference type="Proteomes" id="UP000549971">
    <property type="component" value="Unassembled WGS sequence"/>
</dbReference>
<evidence type="ECO:0008006" key="5">
    <source>
        <dbReference type="Google" id="ProtNLM"/>
    </source>
</evidence>
<organism evidence="3 4">
    <name type="scientific">Kribbella italica</name>
    <dbReference type="NCBI Taxonomy" id="1540520"/>
    <lineage>
        <taxon>Bacteria</taxon>
        <taxon>Bacillati</taxon>
        <taxon>Actinomycetota</taxon>
        <taxon>Actinomycetes</taxon>
        <taxon>Propionibacteriales</taxon>
        <taxon>Kribbellaceae</taxon>
        <taxon>Kribbella</taxon>
    </lineage>
</organism>
<name>A0A7W9JF17_9ACTN</name>
<gene>
    <name evidence="3" type="ORF">HDA39_007329</name>
</gene>
<reference evidence="3 4" key="1">
    <citation type="submission" date="2020-08" db="EMBL/GenBank/DDBJ databases">
        <title>Sequencing the genomes of 1000 actinobacteria strains.</title>
        <authorList>
            <person name="Klenk H.-P."/>
        </authorList>
    </citation>
    <scope>NUCLEOTIDE SEQUENCE [LARGE SCALE GENOMIC DNA]</scope>
    <source>
        <strain evidence="3 4">DSM 28967</strain>
    </source>
</reference>
<feature type="domain" description="N-terminal" evidence="2">
    <location>
        <begin position="6"/>
        <end position="97"/>
    </location>
</feature>
<dbReference type="GO" id="GO:0003697">
    <property type="term" value="F:single-stranded DNA binding"/>
    <property type="evidence" value="ECO:0007669"/>
    <property type="project" value="InterPro"/>
</dbReference>
<dbReference type="InterPro" id="IPR013610">
    <property type="entry name" value="ArdC_N"/>
</dbReference>
<evidence type="ECO:0000259" key="2">
    <source>
        <dbReference type="Pfam" id="PF08401"/>
    </source>
</evidence>
<dbReference type="Pfam" id="PF08401">
    <property type="entry name" value="ArdcN"/>
    <property type="match status" value="1"/>
</dbReference>
<evidence type="ECO:0000259" key="1">
    <source>
        <dbReference type="Pfam" id="PF06114"/>
    </source>
</evidence>
<comment type="caution">
    <text evidence="3">The sequence shown here is derived from an EMBL/GenBank/DDBJ whole genome shotgun (WGS) entry which is preliminary data.</text>
</comment>
<dbReference type="RefSeq" id="WP_184803061.1">
    <property type="nucleotide sequence ID" value="NZ_JACHMY010000001.1"/>
</dbReference>
<dbReference type="Pfam" id="PF06114">
    <property type="entry name" value="Peptidase_M78"/>
    <property type="match status" value="1"/>
</dbReference>
<sequence length="322" mass="35062">MDSLHEMLIEEIRKLRTADDWKRWLKTATAFHEHSFRNAILIAAQRPDATLVGGWSTWKHLGRNVSKGEKAIRVFAPVFSRSKQVVDDKGAIARRVDLDLADDSETAKRRPGRRLVGFRVAYVWDVSQTNGEPLPKPPASARLVGPAPTGLWEGLATCVEGEGFRLSVEPIKGSVGDGFTDFEARRIVVSDSLSEAAAVSTLAHEVAHMRMHDPDAVAASGSVMCRGMREVEAESVAFILLAHHGLETDGDSFPYVAGWAASVDKAHPERVVQRSGERVLRMTRELIDLTSSYGVLAGRKPPVRHLSLVPGADAPAPDGPGI</sequence>
<dbReference type="InterPro" id="IPR010359">
    <property type="entry name" value="IrrE_HExxH"/>
</dbReference>
<protein>
    <recommendedName>
        <fullName evidence="5">DUF1738 domain-containing protein</fullName>
    </recommendedName>
</protein>
<feature type="domain" description="IrrE N-terminal-like" evidence="1">
    <location>
        <begin position="163"/>
        <end position="237"/>
    </location>
</feature>
<evidence type="ECO:0000313" key="3">
    <source>
        <dbReference type="EMBL" id="MBB5840595.1"/>
    </source>
</evidence>